<proteinExistence type="predicted"/>
<gene>
    <name evidence="4" type="ORF">HNP55_002636</name>
</gene>
<reference evidence="4 5" key="1">
    <citation type="submission" date="2020-08" db="EMBL/GenBank/DDBJ databases">
        <title>Functional genomics of gut bacteria from endangered species of beetles.</title>
        <authorList>
            <person name="Carlos-Shanley C."/>
        </authorList>
    </citation>
    <scope>NUCLEOTIDE SEQUENCE [LARGE SCALE GENOMIC DNA]</scope>
    <source>
        <strain evidence="4 5">S00239</strain>
    </source>
</reference>
<dbReference type="Pfam" id="PF07589">
    <property type="entry name" value="PEP-CTERM"/>
    <property type="match status" value="1"/>
</dbReference>
<evidence type="ECO:0000256" key="1">
    <source>
        <dbReference type="SAM" id="SignalP"/>
    </source>
</evidence>
<evidence type="ECO:0000313" key="5">
    <source>
        <dbReference type="Proteomes" id="UP000562027"/>
    </source>
</evidence>
<dbReference type="PANTHER" id="PTHR37957:SF1">
    <property type="entry name" value="PHYTASE-LIKE DOMAIN-CONTAINING PROTEIN"/>
    <property type="match status" value="1"/>
</dbReference>
<dbReference type="InterPro" id="IPR015943">
    <property type="entry name" value="WD40/YVTN_repeat-like_dom_sf"/>
</dbReference>
<dbReference type="AlphaFoldDB" id="A0A840L7E3"/>
<dbReference type="SUPFAM" id="SSF63825">
    <property type="entry name" value="YWTD domain"/>
    <property type="match status" value="1"/>
</dbReference>
<feature type="domain" description="Phytase-like" evidence="3">
    <location>
        <begin position="57"/>
        <end position="429"/>
    </location>
</feature>
<feature type="domain" description="Ice-binding protein C-terminal" evidence="2">
    <location>
        <begin position="466"/>
        <end position="491"/>
    </location>
</feature>
<evidence type="ECO:0000313" key="4">
    <source>
        <dbReference type="EMBL" id="MBB4844100.1"/>
    </source>
</evidence>
<evidence type="ECO:0000259" key="2">
    <source>
        <dbReference type="Pfam" id="PF07589"/>
    </source>
</evidence>
<dbReference type="Pfam" id="PF13449">
    <property type="entry name" value="Phytase-like"/>
    <property type="match status" value="1"/>
</dbReference>
<protein>
    <recommendedName>
        <fullName evidence="6">Secreted protein with PEP-CTERM sorting signal</fullName>
    </recommendedName>
</protein>
<comment type="caution">
    <text evidence="4">The sequence shown here is derived from an EMBL/GenBank/DDBJ whole genome shotgun (WGS) entry which is preliminary data.</text>
</comment>
<dbReference type="EMBL" id="JACHLP010000005">
    <property type="protein sequence ID" value="MBB4844100.1"/>
    <property type="molecule type" value="Genomic_DNA"/>
</dbReference>
<dbReference type="PANTHER" id="PTHR37957">
    <property type="entry name" value="BLR7070 PROTEIN"/>
    <property type="match status" value="1"/>
</dbReference>
<organism evidence="4 5">
    <name type="scientific">Roseateles oligotrophus</name>
    <dbReference type="NCBI Taxonomy" id="1769250"/>
    <lineage>
        <taxon>Bacteria</taxon>
        <taxon>Pseudomonadati</taxon>
        <taxon>Pseudomonadota</taxon>
        <taxon>Betaproteobacteria</taxon>
        <taxon>Burkholderiales</taxon>
        <taxon>Sphaerotilaceae</taxon>
        <taxon>Roseateles</taxon>
    </lineage>
</organism>
<evidence type="ECO:0008006" key="6">
    <source>
        <dbReference type="Google" id="ProtNLM"/>
    </source>
</evidence>
<keyword evidence="1" id="KW-0732">Signal</keyword>
<dbReference type="InterPro" id="IPR027372">
    <property type="entry name" value="Phytase-like_dom"/>
</dbReference>
<sequence>MLRPRLLPTLIATVFASAMPQAFAAVELIAMGSLSGAATDKSGLGYQLENGTAANLLGGMGSGLAWAGGNTFLALPDRGPNALAFNPLVDDTSSYIPRFHTVTMELKANSAGAGLPFVLTPTLQSSTLLYNSTALNYGSGALGTGTVAGKSYSLGNGAPIVNTADKFYFSGRSDNFAPGSSSNALNARLDPEAIRVSNDGKSVFISDEYGPYIYQFDRASGQRTRVFELPASFAINHLSAQGTVEIASNAGSGRITNKGMEGLAITPDGKTLVGFMQSPLAQDGGDGGRYNRIVKIDIASGATSQYAYDNQIGGKNFNSSEILALNEHQFLVLERDGKGLGADNSAATKQLRLVDLNGATEVSGIADLRKQSGVALKTTQFLDIRAMLNAAGISDANIPAKLEGIAFGADVMVNGVLKHTLYLANDNDFLGAITPAGGGTASQYNNQFYVFSYEGSDFVPQAIAASVPEPSSHALMLAGLALLIGLGAHGRQQPGR</sequence>
<keyword evidence="5" id="KW-1185">Reference proteome</keyword>
<feature type="chain" id="PRO_5032783119" description="Secreted protein with PEP-CTERM sorting signal" evidence="1">
    <location>
        <begin position="25"/>
        <end position="496"/>
    </location>
</feature>
<evidence type="ECO:0000259" key="3">
    <source>
        <dbReference type="Pfam" id="PF13449"/>
    </source>
</evidence>
<feature type="signal peptide" evidence="1">
    <location>
        <begin position="1"/>
        <end position="24"/>
    </location>
</feature>
<accession>A0A840L7E3</accession>
<name>A0A840L7E3_9BURK</name>
<dbReference type="RefSeq" id="WP_184300006.1">
    <property type="nucleotide sequence ID" value="NZ_JACHLP010000005.1"/>
</dbReference>
<dbReference type="InterPro" id="IPR013424">
    <property type="entry name" value="Ice-binding_C"/>
</dbReference>
<dbReference type="Gene3D" id="2.130.10.10">
    <property type="entry name" value="YVTN repeat-like/Quinoprotein amine dehydrogenase"/>
    <property type="match status" value="1"/>
</dbReference>
<dbReference type="Proteomes" id="UP000562027">
    <property type="component" value="Unassembled WGS sequence"/>
</dbReference>